<dbReference type="Pfam" id="PF02826">
    <property type="entry name" value="2-Hacid_dh_C"/>
    <property type="match status" value="1"/>
</dbReference>
<dbReference type="GO" id="GO:0030267">
    <property type="term" value="F:glyoxylate reductase (NADPH) activity"/>
    <property type="evidence" value="ECO:0007669"/>
    <property type="project" value="TreeGrafter"/>
</dbReference>
<dbReference type="PANTHER" id="PTHR10996:SF178">
    <property type="entry name" value="2-HYDROXYACID DEHYDROGENASE YGL185C-RELATED"/>
    <property type="match status" value="1"/>
</dbReference>
<dbReference type="InterPro" id="IPR006140">
    <property type="entry name" value="D-isomer_DH_NAD-bd"/>
</dbReference>
<comment type="caution">
    <text evidence="7">The sequence shown here is derived from an EMBL/GenBank/DDBJ whole genome shotgun (WGS) entry which is preliminary data.</text>
</comment>
<organism evidence="7 8">
    <name type="scientific">Halalkalicoccus paucihalophilus</name>
    <dbReference type="NCBI Taxonomy" id="1008153"/>
    <lineage>
        <taxon>Archaea</taxon>
        <taxon>Methanobacteriati</taxon>
        <taxon>Methanobacteriota</taxon>
        <taxon>Stenosarchaea group</taxon>
        <taxon>Halobacteria</taxon>
        <taxon>Halobacteriales</taxon>
        <taxon>Halococcaceae</taxon>
        <taxon>Halalkalicoccus</taxon>
    </lineage>
</organism>
<dbReference type="InterPro" id="IPR050223">
    <property type="entry name" value="D-isomer_2-hydroxyacid_DH"/>
</dbReference>
<dbReference type="PROSITE" id="PS00671">
    <property type="entry name" value="D_2_HYDROXYACID_DH_3"/>
    <property type="match status" value="1"/>
</dbReference>
<dbReference type="EMBL" id="LTAZ01000013">
    <property type="protein sequence ID" value="KYH24438.1"/>
    <property type="molecule type" value="Genomic_DNA"/>
</dbReference>
<keyword evidence="8" id="KW-1185">Reference proteome</keyword>
<evidence type="ECO:0000256" key="2">
    <source>
        <dbReference type="ARBA" id="ARBA00023002"/>
    </source>
</evidence>
<dbReference type="PANTHER" id="PTHR10996">
    <property type="entry name" value="2-HYDROXYACID DEHYDROGENASE-RELATED"/>
    <property type="match status" value="1"/>
</dbReference>
<evidence type="ECO:0000313" key="8">
    <source>
        <dbReference type="Proteomes" id="UP000075321"/>
    </source>
</evidence>
<protein>
    <submittedName>
        <fullName evidence="7">Glyoxylate reductase</fullName>
        <ecNumber evidence="7">1.1.1.26</ecNumber>
    </submittedName>
</protein>
<dbReference type="GO" id="GO:0047964">
    <property type="term" value="F:glyoxylate reductase (NADH) activity"/>
    <property type="evidence" value="ECO:0007669"/>
    <property type="project" value="UniProtKB-EC"/>
</dbReference>
<dbReference type="GO" id="GO:0016618">
    <property type="term" value="F:hydroxypyruvate reductase [NAD(P)H] activity"/>
    <property type="evidence" value="ECO:0007669"/>
    <property type="project" value="TreeGrafter"/>
</dbReference>
<gene>
    <name evidence="7" type="primary">gyaR_2</name>
    <name evidence="7" type="ORF">HAPAU_34210</name>
</gene>
<evidence type="ECO:0000256" key="1">
    <source>
        <dbReference type="ARBA" id="ARBA00005854"/>
    </source>
</evidence>
<dbReference type="AlphaFoldDB" id="A0A151A9Q5"/>
<feature type="domain" description="D-isomer specific 2-hydroxyacid dehydrogenase NAD-binding" evidence="6">
    <location>
        <begin position="114"/>
        <end position="289"/>
    </location>
</feature>
<dbReference type="InterPro" id="IPR006139">
    <property type="entry name" value="D-isomer_2_OHA_DH_cat_dom"/>
</dbReference>
<evidence type="ECO:0000256" key="3">
    <source>
        <dbReference type="ARBA" id="ARBA00023027"/>
    </source>
</evidence>
<dbReference type="PATRIC" id="fig|1008153.3.peg.3603"/>
<dbReference type="PROSITE" id="PS00065">
    <property type="entry name" value="D_2_HYDROXYACID_DH_1"/>
    <property type="match status" value="1"/>
</dbReference>
<evidence type="ECO:0000259" key="5">
    <source>
        <dbReference type="Pfam" id="PF00389"/>
    </source>
</evidence>
<dbReference type="SUPFAM" id="SSF52283">
    <property type="entry name" value="Formate/glycerate dehydrogenase catalytic domain-like"/>
    <property type="match status" value="1"/>
</dbReference>
<keyword evidence="2 4" id="KW-0560">Oxidoreductase</keyword>
<comment type="similarity">
    <text evidence="1 4">Belongs to the D-isomer specific 2-hydroxyacid dehydrogenase family.</text>
</comment>
<dbReference type="InterPro" id="IPR029753">
    <property type="entry name" value="D-isomer_DH_CS"/>
</dbReference>
<dbReference type="InterPro" id="IPR036291">
    <property type="entry name" value="NAD(P)-bd_dom_sf"/>
</dbReference>
<dbReference type="InterPro" id="IPR029752">
    <property type="entry name" value="D-isomer_DH_CS1"/>
</dbReference>
<dbReference type="GO" id="GO:0051287">
    <property type="term" value="F:NAD binding"/>
    <property type="evidence" value="ECO:0007669"/>
    <property type="project" value="InterPro"/>
</dbReference>
<dbReference type="Pfam" id="PF00389">
    <property type="entry name" value="2-Hacid_dh"/>
    <property type="match status" value="1"/>
</dbReference>
<proteinExistence type="inferred from homology"/>
<keyword evidence="3" id="KW-0520">NAD</keyword>
<dbReference type="RefSeq" id="WP_066384914.1">
    <property type="nucleotide sequence ID" value="NZ_LTAZ01000013.1"/>
</dbReference>
<dbReference type="Gene3D" id="3.40.50.720">
    <property type="entry name" value="NAD(P)-binding Rossmann-like Domain"/>
    <property type="match status" value="2"/>
</dbReference>
<dbReference type="GO" id="GO:0005829">
    <property type="term" value="C:cytosol"/>
    <property type="evidence" value="ECO:0007669"/>
    <property type="project" value="TreeGrafter"/>
</dbReference>
<dbReference type="Proteomes" id="UP000075321">
    <property type="component" value="Unassembled WGS sequence"/>
</dbReference>
<evidence type="ECO:0000313" key="7">
    <source>
        <dbReference type="EMBL" id="KYH24438.1"/>
    </source>
</evidence>
<evidence type="ECO:0000256" key="4">
    <source>
        <dbReference type="RuleBase" id="RU003719"/>
    </source>
</evidence>
<dbReference type="FunFam" id="3.40.50.720:FF:000203">
    <property type="entry name" value="D-3-phosphoglycerate dehydrogenase (SerA)"/>
    <property type="match status" value="1"/>
</dbReference>
<feature type="domain" description="D-isomer specific 2-hydroxyacid dehydrogenase catalytic" evidence="5">
    <location>
        <begin position="23"/>
        <end position="314"/>
    </location>
</feature>
<name>A0A151A9Q5_9EURY</name>
<sequence length="325" mass="34977">MIEQSSELIPGLIDQDVKPRDRLLERIDDRFALEVGVPPTETAVIEKLRGKQVLFTTSRLPLTADVFKAVDSLQLVSKIGTGLDSIDLEAAAANNVAVLYTPGMNALSVAEHALSLLLAVNRNVVIGQDALRNGLWRDEVPNARPVTGTTVGIIGFGNVGRRLAGLLSGFNTDVLTYDPYVHDIDTDVTGAELVELPTLLRSSDAVVVTAEHTAETHHMVDTAVLSQMKSSAILVNTARGAIVDQDVLIEALMNEDIAGAGLDVFEDEPLPADSSLHDFENVVVTPHIAASSIRARSNIIDTLVDCTHDYFENNAIDDRFVAVLP</sequence>
<accession>A0A151A9Q5</accession>
<reference evidence="7 8" key="1">
    <citation type="submission" date="2016-02" db="EMBL/GenBank/DDBJ databases">
        <title>Genome sequence of Halalkalicoccus paucihalophilus DSM 24557.</title>
        <authorList>
            <person name="Poehlein A."/>
            <person name="Daniel R."/>
        </authorList>
    </citation>
    <scope>NUCLEOTIDE SEQUENCE [LARGE SCALE GENOMIC DNA]</scope>
    <source>
        <strain evidence="7 8">DSM 24557</strain>
    </source>
</reference>
<dbReference type="EC" id="1.1.1.26" evidence="7"/>
<evidence type="ECO:0000259" key="6">
    <source>
        <dbReference type="Pfam" id="PF02826"/>
    </source>
</evidence>
<dbReference type="SUPFAM" id="SSF51735">
    <property type="entry name" value="NAD(P)-binding Rossmann-fold domains"/>
    <property type="match status" value="1"/>
</dbReference>
<dbReference type="OrthoDB" id="34275at2157"/>